<feature type="transmembrane region" description="Helical" evidence="6">
    <location>
        <begin position="96"/>
        <end position="117"/>
    </location>
</feature>
<comment type="similarity">
    <text evidence="5">Belongs to the SAT4 family.</text>
</comment>
<name>A0AAD6E7K3_9EURO</name>
<evidence type="ECO:0000313" key="8">
    <source>
        <dbReference type="EMBL" id="KAJ5603288.1"/>
    </source>
</evidence>
<keyword evidence="4 6" id="KW-0472">Membrane</keyword>
<evidence type="ECO:0000256" key="6">
    <source>
        <dbReference type="SAM" id="Phobius"/>
    </source>
</evidence>
<dbReference type="EMBL" id="JAQJAE010000003">
    <property type="protein sequence ID" value="KAJ5603288.1"/>
    <property type="molecule type" value="Genomic_DNA"/>
</dbReference>
<dbReference type="AlphaFoldDB" id="A0AAD6E7K3"/>
<protein>
    <recommendedName>
        <fullName evidence="7">Rhodopsin domain-containing protein</fullName>
    </recommendedName>
</protein>
<sequence>MADSIMDAPKMGNKGPKMMAVMWSMTTLATFLVIARLCVRQRMLRNFGFDDWLIGASMIFGLTYVATTTVSVAYGYGQHKMNLKPRSAELALMWNMISFIFGIISFVIPKLAVAALLHRILNPNLTQRIIVWGLVSLVAVIALVNILIYVTMCDPPQALWKSSMILNGEAKCRDIWILINYATFNGGERCSMGLVIPVTVTDYRHAWTAFSAFVDLFLAIYPGVVLFKLQISLRKKIALTAALGLGSIAAATAMVKCTQIKGLADQTDPTFSTVSLVVWTNVEANVVVIAACIPTLQPVLELILRKLKLVSTSKCHSKPSSYAQHKVYDNQPSSRTYVSKKERTISLHRKESQESILDDLEQYQIRRTDEVHVEYEMQRPK</sequence>
<dbReference type="GeneID" id="81587543"/>
<feature type="transmembrane region" description="Helical" evidence="6">
    <location>
        <begin position="20"/>
        <end position="39"/>
    </location>
</feature>
<gene>
    <name evidence="8" type="ORF">N7537_006244</name>
</gene>
<feature type="transmembrane region" description="Helical" evidence="6">
    <location>
        <begin position="206"/>
        <end position="227"/>
    </location>
</feature>
<feature type="domain" description="Rhodopsin" evidence="7">
    <location>
        <begin position="35"/>
        <end position="301"/>
    </location>
</feature>
<accession>A0AAD6E7K3</accession>
<evidence type="ECO:0000256" key="1">
    <source>
        <dbReference type="ARBA" id="ARBA00004141"/>
    </source>
</evidence>
<comment type="subcellular location">
    <subcellularLocation>
        <location evidence="1">Membrane</location>
        <topology evidence="1">Multi-pass membrane protein</topology>
    </subcellularLocation>
</comment>
<dbReference type="GO" id="GO:0016020">
    <property type="term" value="C:membrane"/>
    <property type="evidence" value="ECO:0007669"/>
    <property type="project" value="UniProtKB-SubCell"/>
</dbReference>
<feature type="transmembrane region" description="Helical" evidence="6">
    <location>
        <begin position="129"/>
        <end position="152"/>
    </location>
</feature>
<reference evidence="8" key="2">
    <citation type="submission" date="2023-01" db="EMBL/GenBank/DDBJ databases">
        <authorList>
            <person name="Petersen C."/>
        </authorList>
    </citation>
    <scope>NUCLEOTIDE SEQUENCE</scope>
    <source>
        <strain evidence="8">IBT 12815</strain>
    </source>
</reference>
<reference evidence="8" key="1">
    <citation type="journal article" date="2023" name="IMA Fungus">
        <title>Comparative genomic study of the Penicillium genus elucidates a diverse pangenome and 15 lateral gene transfer events.</title>
        <authorList>
            <person name="Petersen C."/>
            <person name="Sorensen T."/>
            <person name="Nielsen M.R."/>
            <person name="Sondergaard T.E."/>
            <person name="Sorensen J.L."/>
            <person name="Fitzpatrick D.A."/>
            <person name="Frisvad J.C."/>
            <person name="Nielsen K.L."/>
        </authorList>
    </citation>
    <scope>NUCLEOTIDE SEQUENCE</scope>
    <source>
        <strain evidence="8">IBT 12815</strain>
    </source>
</reference>
<dbReference type="RefSeq" id="XP_056753086.1">
    <property type="nucleotide sequence ID" value="XM_056897301.1"/>
</dbReference>
<evidence type="ECO:0000256" key="4">
    <source>
        <dbReference type="ARBA" id="ARBA00023136"/>
    </source>
</evidence>
<evidence type="ECO:0000259" key="7">
    <source>
        <dbReference type="Pfam" id="PF20684"/>
    </source>
</evidence>
<organism evidence="8 9">
    <name type="scientific">Penicillium hordei</name>
    <dbReference type="NCBI Taxonomy" id="40994"/>
    <lineage>
        <taxon>Eukaryota</taxon>
        <taxon>Fungi</taxon>
        <taxon>Dikarya</taxon>
        <taxon>Ascomycota</taxon>
        <taxon>Pezizomycotina</taxon>
        <taxon>Eurotiomycetes</taxon>
        <taxon>Eurotiomycetidae</taxon>
        <taxon>Eurotiales</taxon>
        <taxon>Aspergillaceae</taxon>
        <taxon>Penicillium</taxon>
    </lineage>
</organism>
<evidence type="ECO:0000256" key="2">
    <source>
        <dbReference type="ARBA" id="ARBA00022692"/>
    </source>
</evidence>
<dbReference type="PANTHER" id="PTHR33048">
    <property type="entry name" value="PTH11-LIKE INTEGRAL MEMBRANE PROTEIN (AFU_ORTHOLOGUE AFUA_5G11245)"/>
    <property type="match status" value="1"/>
</dbReference>
<keyword evidence="2 6" id="KW-0812">Transmembrane</keyword>
<dbReference type="Proteomes" id="UP001213799">
    <property type="component" value="Unassembled WGS sequence"/>
</dbReference>
<comment type="caution">
    <text evidence="8">The sequence shown here is derived from an EMBL/GenBank/DDBJ whole genome shotgun (WGS) entry which is preliminary data.</text>
</comment>
<dbReference type="PANTHER" id="PTHR33048:SF155">
    <property type="entry name" value="INTEGRAL MEMBRANE PROTEIN"/>
    <property type="match status" value="1"/>
</dbReference>
<dbReference type="InterPro" id="IPR049326">
    <property type="entry name" value="Rhodopsin_dom_fungi"/>
</dbReference>
<keyword evidence="3 6" id="KW-1133">Transmembrane helix</keyword>
<feature type="transmembrane region" description="Helical" evidence="6">
    <location>
        <begin position="51"/>
        <end position="76"/>
    </location>
</feature>
<evidence type="ECO:0000256" key="5">
    <source>
        <dbReference type="ARBA" id="ARBA00038359"/>
    </source>
</evidence>
<proteinExistence type="inferred from homology"/>
<keyword evidence="9" id="KW-1185">Reference proteome</keyword>
<evidence type="ECO:0000256" key="3">
    <source>
        <dbReference type="ARBA" id="ARBA00022989"/>
    </source>
</evidence>
<evidence type="ECO:0000313" key="9">
    <source>
        <dbReference type="Proteomes" id="UP001213799"/>
    </source>
</evidence>
<dbReference type="Pfam" id="PF20684">
    <property type="entry name" value="Fung_rhodopsin"/>
    <property type="match status" value="1"/>
</dbReference>
<dbReference type="InterPro" id="IPR052337">
    <property type="entry name" value="SAT4-like"/>
</dbReference>